<evidence type="ECO:0000313" key="2">
    <source>
        <dbReference type="Proteomes" id="UP001301769"/>
    </source>
</evidence>
<protein>
    <submittedName>
        <fullName evidence="1">Uncharacterized protein</fullName>
    </submittedName>
</protein>
<comment type="caution">
    <text evidence="1">The sequence shown here is derived from an EMBL/GenBank/DDBJ whole genome shotgun (WGS) entry which is preliminary data.</text>
</comment>
<dbReference type="Proteomes" id="UP001301769">
    <property type="component" value="Unassembled WGS sequence"/>
</dbReference>
<keyword evidence="2" id="KW-1185">Reference proteome</keyword>
<sequence>MAGNLFRHNIGPNGEVLGMRDLLGQEVRGDPIVVHDPPLPISLSGEFLLFLNENKLPNGRVNPLPKLTPQEMAMFAKPYREWAPTPFNNTRNPAESAANLFMFAFSGMEDLFDFSAILSGRFEGLSMVDYELAFNKQRAWGGLVPLSDRRLKEKGMDQLDDSLPPKRFLYAIDHLEKTDVFLYFNIPERLGKMRKAYNRVYDHLAQFDQALASYYAQRQETRDPNFQGKAAQLWAEFFFSRVEFMTTRAHQWYMSHANALHAQLVEMLRTQPPQVGDPRGGTRNQLEMLVQRRSKAELSLLIPLTGFKNPLAHWKHLSAPPIVNWTYHLHARGALPIPAGTYPQDVAQRETVFANRLQHLIDTQGNSSDDAIRRQTQTWAALDQVSSEMRGNMSVIPTPITEELWITRLKARMARYSDQPLVTYTHWGFVAYRLDYSHSDEQWSSFLAKFNSDTSAWAGTGNEETVLGASSIKQSCKITWLDGREHGIPENDIPAARRHFTSLRESKSPLINSLLFPHDVFLLADRDAIDSYLNPPSLSGQDWIDTTDLKSHITLIQGAGFNAEQAARDKEAPGYSGLVWVAGCALFEDVFPGLFMTLYEPKQLWNISACHPGGVYLGAPLARYQSHLWAGFNDLRLDLVRAALGQQSQA</sequence>
<proteinExistence type="predicted"/>
<evidence type="ECO:0000313" key="1">
    <source>
        <dbReference type="EMBL" id="KAK4206314.1"/>
    </source>
</evidence>
<reference evidence="1" key="2">
    <citation type="submission" date="2023-05" db="EMBL/GenBank/DDBJ databases">
        <authorList>
            <consortium name="Lawrence Berkeley National Laboratory"/>
            <person name="Steindorff A."/>
            <person name="Hensen N."/>
            <person name="Bonometti L."/>
            <person name="Westerberg I."/>
            <person name="Brannstrom I.O."/>
            <person name="Guillou S."/>
            <person name="Cros-Aarteil S."/>
            <person name="Calhoun S."/>
            <person name="Haridas S."/>
            <person name="Kuo A."/>
            <person name="Mondo S."/>
            <person name="Pangilinan J."/>
            <person name="Riley R."/>
            <person name="Labutti K."/>
            <person name="Andreopoulos B."/>
            <person name="Lipzen A."/>
            <person name="Chen C."/>
            <person name="Yanf M."/>
            <person name="Daum C."/>
            <person name="Ng V."/>
            <person name="Clum A."/>
            <person name="Ohm R."/>
            <person name="Martin F."/>
            <person name="Silar P."/>
            <person name="Natvig D."/>
            <person name="Lalanne C."/>
            <person name="Gautier V."/>
            <person name="Ament-Velasquez S.L."/>
            <person name="Kruys A."/>
            <person name="Hutchinson M.I."/>
            <person name="Powell A.J."/>
            <person name="Barry K."/>
            <person name="Miller A.N."/>
            <person name="Grigoriev I.V."/>
            <person name="Debuchy R."/>
            <person name="Gladieux P."/>
            <person name="Thoren M.H."/>
            <person name="Johannesson H."/>
        </authorList>
    </citation>
    <scope>NUCLEOTIDE SEQUENCE</scope>
    <source>
        <strain evidence="1">PSN293</strain>
    </source>
</reference>
<accession>A0AAN6XSY2</accession>
<name>A0AAN6XSY2_9PEZI</name>
<gene>
    <name evidence="1" type="ORF">QBC37DRAFT_381219</name>
</gene>
<dbReference type="EMBL" id="MU858442">
    <property type="protein sequence ID" value="KAK4206314.1"/>
    <property type="molecule type" value="Genomic_DNA"/>
</dbReference>
<reference evidence="1" key="1">
    <citation type="journal article" date="2023" name="Mol. Phylogenet. Evol.">
        <title>Genome-scale phylogeny and comparative genomics of the fungal order Sordariales.</title>
        <authorList>
            <person name="Hensen N."/>
            <person name="Bonometti L."/>
            <person name="Westerberg I."/>
            <person name="Brannstrom I.O."/>
            <person name="Guillou S."/>
            <person name="Cros-Aarteil S."/>
            <person name="Calhoun S."/>
            <person name="Haridas S."/>
            <person name="Kuo A."/>
            <person name="Mondo S."/>
            <person name="Pangilinan J."/>
            <person name="Riley R."/>
            <person name="LaButti K."/>
            <person name="Andreopoulos B."/>
            <person name="Lipzen A."/>
            <person name="Chen C."/>
            <person name="Yan M."/>
            <person name="Daum C."/>
            <person name="Ng V."/>
            <person name="Clum A."/>
            <person name="Steindorff A."/>
            <person name="Ohm R.A."/>
            <person name="Martin F."/>
            <person name="Silar P."/>
            <person name="Natvig D.O."/>
            <person name="Lalanne C."/>
            <person name="Gautier V."/>
            <person name="Ament-Velasquez S.L."/>
            <person name="Kruys A."/>
            <person name="Hutchinson M.I."/>
            <person name="Powell A.J."/>
            <person name="Barry K."/>
            <person name="Miller A.N."/>
            <person name="Grigoriev I.V."/>
            <person name="Debuchy R."/>
            <person name="Gladieux P."/>
            <person name="Hiltunen Thoren M."/>
            <person name="Johannesson H."/>
        </authorList>
    </citation>
    <scope>NUCLEOTIDE SEQUENCE</scope>
    <source>
        <strain evidence="1">PSN293</strain>
    </source>
</reference>
<dbReference type="AlphaFoldDB" id="A0AAN6XSY2"/>
<organism evidence="1 2">
    <name type="scientific">Rhypophila decipiens</name>
    <dbReference type="NCBI Taxonomy" id="261697"/>
    <lineage>
        <taxon>Eukaryota</taxon>
        <taxon>Fungi</taxon>
        <taxon>Dikarya</taxon>
        <taxon>Ascomycota</taxon>
        <taxon>Pezizomycotina</taxon>
        <taxon>Sordariomycetes</taxon>
        <taxon>Sordariomycetidae</taxon>
        <taxon>Sordariales</taxon>
        <taxon>Naviculisporaceae</taxon>
        <taxon>Rhypophila</taxon>
    </lineage>
</organism>